<keyword evidence="2" id="KW-1185">Reference proteome</keyword>
<dbReference type="EMBL" id="JBDODL010006490">
    <property type="protein sequence ID" value="MES1923502.1"/>
    <property type="molecule type" value="Genomic_DNA"/>
</dbReference>
<organism evidence="1 2">
    <name type="scientific">Bonamia ostreae</name>
    <dbReference type="NCBI Taxonomy" id="126728"/>
    <lineage>
        <taxon>Eukaryota</taxon>
        <taxon>Sar</taxon>
        <taxon>Rhizaria</taxon>
        <taxon>Endomyxa</taxon>
        <taxon>Ascetosporea</taxon>
        <taxon>Haplosporida</taxon>
        <taxon>Bonamia</taxon>
    </lineage>
</organism>
<feature type="non-terminal residue" evidence="1">
    <location>
        <position position="173"/>
    </location>
</feature>
<reference evidence="1 2" key="1">
    <citation type="journal article" date="2024" name="BMC Biol.">
        <title>Comparative genomics of Ascetosporea gives new insight into the evolutionary basis for animal parasitism in Rhizaria.</title>
        <authorList>
            <person name="Hiltunen Thoren M."/>
            <person name="Onut-Brannstrom I."/>
            <person name="Alfjorden A."/>
            <person name="Peckova H."/>
            <person name="Swords F."/>
            <person name="Hooper C."/>
            <person name="Holzer A.S."/>
            <person name="Bass D."/>
            <person name="Burki F."/>
        </authorList>
    </citation>
    <scope>NUCLEOTIDE SEQUENCE [LARGE SCALE GENOMIC DNA]</scope>
    <source>
        <strain evidence="1">20-A016</strain>
    </source>
</reference>
<proteinExistence type="predicted"/>
<name>A0ABV2AV20_9EUKA</name>
<dbReference type="Proteomes" id="UP001439008">
    <property type="component" value="Unassembled WGS sequence"/>
</dbReference>
<gene>
    <name evidence="1" type="ORF">MHBO_005079</name>
</gene>
<accession>A0ABV2AV20</accession>
<sequence length="173" mass="20041">MNEMEEKHVVVLIEVTEDDYKSIRPLHRNWLHNPVPPRSASVGQNRVVFHPAIPSPLKAVEAVTQSFLDCKEGLNERMLENLNADLLTDFKEKMYDYFETVQQFEDCAVDLAKSFKDLKTPIPLSERMLRVKECRESLWEYMDPLQQDVGGGKVRALSAKLKNLEKIEESFVF</sequence>
<comment type="caution">
    <text evidence="1">The sequence shown here is derived from an EMBL/GenBank/DDBJ whole genome shotgun (WGS) entry which is preliminary data.</text>
</comment>
<evidence type="ECO:0000313" key="2">
    <source>
        <dbReference type="Proteomes" id="UP001439008"/>
    </source>
</evidence>
<protein>
    <submittedName>
        <fullName evidence="1">Uncharacterized protein</fullName>
    </submittedName>
</protein>
<evidence type="ECO:0000313" key="1">
    <source>
        <dbReference type="EMBL" id="MES1923502.1"/>
    </source>
</evidence>